<dbReference type="Pfam" id="PF07813">
    <property type="entry name" value="LTXXQ"/>
    <property type="match status" value="2"/>
</dbReference>
<proteinExistence type="predicted"/>
<evidence type="ECO:0000256" key="1">
    <source>
        <dbReference type="SAM" id="MobiDB-lite"/>
    </source>
</evidence>
<dbReference type="RefSeq" id="WP_063697268.1">
    <property type="nucleotide sequence ID" value="NZ_LUUB01000029.1"/>
</dbReference>
<dbReference type="STRING" id="1505087.AYJ54_42120"/>
<feature type="compositionally biased region" description="Gly residues" evidence="1">
    <location>
        <begin position="28"/>
        <end position="61"/>
    </location>
</feature>
<dbReference type="OrthoDB" id="7348740at2"/>
<evidence type="ECO:0000313" key="4">
    <source>
        <dbReference type="Proteomes" id="UP000076959"/>
    </source>
</evidence>
<keyword evidence="2" id="KW-0732">Signal</keyword>
<comment type="caution">
    <text evidence="3">The sequence shown here is derived from an EMBL/GenBank/DDBJ whole genome shotgun (WGS) entry which is preliminary data.</text>
</comment>
<evidence type="ECO:0000256" key="2">
    <source>
        <dbReference type="SAM" id="SignalP"/>
    </source>
</evidence>
<reference evidence="3 4" key="1">
    <citation type="submission" date="2016-03" db="EMBL/GenBank/DDBJ databases">
        <title>Draft Genome Sequence of the Strain BR 10245 (Bradyrhizobium sp.) isolated from nodules of Centrolobium paraense.</title>
        <authorList>
            <person name="Simoes-Araujo J.L.Sr."/>
            <person name="Barauna A.C."/>
            <person name="Silva K."/>
            <person name="Zilli J.E."/>
        </authorList>
    </citation>
    <scope>NUCLEOTIDE SEQUENCE [LARGE SCALE GENOMIC DNA]</scope>
    <source>
        <strain evidence="3 4">BR 10245</strain>
    </source>
</reference>
<sequence>MLRQALRIAAVALACMLAGAALAKGGGHGGGHGGGGHGGGGHGGGHGGGGHGGGHFGGGHFGGHHGGGHHGGGHFGGHGFGRAHFGGGHHGGARFGAIARHGGPHFGQIRNAAVRPANLRNAVNLHAGAFRNGRLISNPAARAQIAGAAALIGWHGAGNGWWQHPGGFYGWVGPLFWPFAYNDLYDYTIWGDGLGFWGYGYPDIYAGIFGPYGYDGLATYLPQRPSGRRHARSVPLDQLCGSDRREITGLPVDQIAAAVQPTDAQGANLDDLGNASIQAAAIIRASCPTQVAATAPGRLAAMQQRVETMVKAVELVQPALDKFYGSLTDEQKARFNALAEDQRRAAASSNANASLVQNCGAPVGLDWPSAEIEARLHPNETQRAALQVLQDTSARVRDTLKAACEPNDVMTPPARMAAVHKRLDLMLDGVKSVRAALEDFYATLTDEQKAQFEAIGPRRTS</sequence>
<feature type="compositionally biased region" description="Basic residues" evidence="1">
    <location>
        <begin position="62"/>
        <end position="72"/>
    </location>
</feature>
<protein>
    <recommendedName>
        <fullName evidence="5">LTXXQ motif family protein</fullName>
    </recommendedName>
</protein>
<keyword evidence="4" id="KW-1185">Reference proteome</keyword>
<dbReference type="AlphaFoldDB" id="A0A176Z2X3"/>
<evidence type="ECO:0000313" key="3">
    <source>
        <dbReference type="EMBL" id="OAF14675.1"/>
    </source>
</evidence>
<dbReference type="InterPro" id="IPR012899">
    <property type="entry name" value="LTXXQ"/>
</dbReference>
<feature type="region of interest" description="Disordered" evidence="1">
    <location>
        <begin position="28"/>
        <end position="75"/>
    </location>
</feature>
<evidence type="ECO:0008006" key="5">
    <source>
        <dbReference type="Google" id="ProtNLM"/>
    </source>
</evidence>
<accession>A0A176Z2X3</accession>
<gene>
    <name evidence="3" type="ORF">AYJ54_42120</name>
</gene>
<organism evidence="3 4">
    <name type="scientific">Bradyrhizobium centrolobii</name>
    <dbReference type="NCBI Taxonomy" id="1505087"/>
    <lineage>
        <taxon>Bacteria</taxon>
        <taxon>Pseudomonadati</taxon>
        <taxon>Pseudomonadota</taxon>
        <taxon>Alphaproteobacteria</taxon>
        <taxon>Hyphomicrobiales</taxon>
        <taxon>Nitrobacteraceae</taxon>
        <taxon>Bradyrhizobium</taxon>
    </lineage>
</organism>
<name>A0A176Z2X3_9BRAD</name>
<dbReference type="Proteomes" id="UP000076959">
    <property type="component" value="Unassembled WGS sequence"/>
</dbReference>
<dbReference type="GO" id="GO:0042597">
    <property type="term" value="C:periplasmic space"/>
    <property type="evidence" value="ECO:0007669"/>
    <property type="project" value="InterPro"/>
</dbReference>
<feature type="signal peptide" evidence="2">
    <location>
        <begin position="1"/>
        <end position="23"/>
    </location>
</feature>
<dbReference type="EMBL" id="LUUB01000029">
    <property type="protein sequence ID" value="OAF14675.1"/>
    <property type="molecule type" value="Genomic_DNA"/>
</dbReference>
<feature type="chain" id="PRO_5008055445" description="LTXXQ motif family protein" evidence="2">
    <location>
        <begin position="24"/>
        <end position="461"/>
    </location>
</feature>